<dbReference type="GO" id="GO:0005737">
    <property type="term" value="C:cytoplasm"/>
    <property type="evidence" value="ECO:0007669"/>
    <property type="project" value="UniProtKB-SubCell"/>
</dbReference>
<dbReference type="PANTHER" id="PTHR15323:SF6">
    <property type="entry name" value="CELL DIVISION CYCLE PROTEIN 123 HOMOLOG"/>
    <property type="match status" value="1"/>
</dbReference>
<keyword evidence="2" id="KW-0067">ATP-binding</keyword>
<feature type="compositionally biased region" description="Acidic residues" evidence="3">
    <location>
        <begin position="89"/>
        <end position="109"/>
    </location>
</feature>
<dbReference type="InterPro" id="IPR009772">
    <property type="entry name" value="CDC123"/>
</dbReference>
<evidence type="ECO:0000256" key="2">
    <source>
        <dbReference type="PIRNR" id="PIRNR007807"/>
    </source>
</evidence>
<organism evidence="4 5">
    <name type="scientific">Eeniella nana</name>
    <name type="common">Yeast</name>
    <name type="synonym">Brettanomyces nanus</name>
    <dbReference type="NCBI Taxonomy" id="13502"/>
    <lineage>
        <taxon>Eukaryota</taxon>
        <taxon>Fungi</taxon>
        <taxon>Dikarya</taxon>
        <taxon>Ascomycota</taxon>
        <taxon>Saccharomycotina</taxon>
        <taxon>Pichiomycetes</taxon>
        <taxon>Pichiales</taxon>
        <taxon>Pichiaceae</taxon>
        <taxon>Brettanomyces</taxon>
    </lineage>
</organism>
<dbReference type="PIRSF" id="PIRSF007807">
    <property type="entry name" value="Cdc123"/>
    <property type="match status" value="1"/>
</dbReference>
<keyword evidence="2" id="KW-0479">Metal-binding</keyword>
<dbReference type="Proteomes" id="UP000662931">
    <property type="component" value="Chromosome 3"/>
</dbReference>
<dbReference type="KEGG" id="bnn:FOA43_002898"/>
<keyword evidence="5" id="KW-1185">Reference proteome</keyword>
<keyword evidence="2" id="KW-0143">Chaperone</keyword>
<evidence type="ECO:0000256" key="1">
    <source>
        <dbReference type="ARBA" id="ARBA00011047"/>
    </source>
</evidence>
<evidence type="ECO:0000256" key="3">
    <source>
        <dbReference type="SAM" id="MobiDB-lite"/>
    </source>
</evidence>
<evidence type="ECO:0000313" key="4">
    <source>
        <dbReference type="EMBL" id="QPG75543.1"/>
    </source>
</evidence>
<feature type="compositionally biased region" description="Polar residues" evidence="3">
    <location>
        <begin position="113"/>
        <end position="122"/>
    </location>
</feature>
<reference evidence="4" key="1">
    <citation type="submission" date="2020-10" db="EMBL/GenBank/DDBJ databases">
        <authorList>
            <person name="Roach M.J.R."/>
        </authorList>
    </citation>
    <scope>NUCLEOTIDE SEQUENCE</scope>
    <source>
        <strain evidence="4">CBS 1945</strain>
    </source>
</reference>
<dbReference type="PANTHER" id="PTHR15323">
    <property type="entry name" value="D123 PROTEIN"/>
    <property type="match status" value="1"/>
</dbReference>
<keyword evidence="2" id="KW-0963">Cytoplasm</keyword>
<dbReference type="GeneID" id="62196299"/>
<gene>
    <name evidence="4" type="ORF">FOA43_002898</name>
</gene>
<evidence type="ECO:0000313" key="5">
    <source>
        <dbReference type="Proteomes" id="UP000662931"/>
    </source>
</evidence>
<dbReference type="RefSeq" id="XP_038779108.1">
    <property type="nucleotide sequence ID" value="XM_038923180.1"/>
</dbReference>
<accession>A0A875S3S1</accession>
<comment type="similarity">
    <text evidence="1 2">Belongs to the CDC123 family.</text>
</comment>
<protein>
    <recommendedName>
        <fullName evidence="2">Translation initiation factor eIF2 assembly protein</fullName>
    </recommendedName>
</protein>
<dbReference type="EMBL" id="CP064814">
    <property type="protein sequence ID" value="QPG75543.1"/>
    <property type="molecule type" value="Genomic_DNA"/>
</dbReference>
<keyword evidence="2" id="KW-0460">Magnesium</keyword>
<dbReference type="GO" id="GO:0005524">
    <property type="term" value="F:ATP binding"/>
    <property type="evidence" value="ECO:0007669"/>
    <property type="project" value="UniProtKB-KW"/>
</dbReference>
<sequence length="368" mass="42135">MLVEGPEKKTVSSAVATFADISVSAQDVVNCSYSQWYNKFSSYTYTKAEILRPVPIEFINYLLSDDIILPKDEQGSSLFQKVELNSDNEYSDWEEEEDDDADADADEDKDLSNKASPTSTFPSFHQKIKDAIQRLGGKVAPKLNWTSPQDATWMMMNNTMECHNATELYLLLKSSDYINHDIGHAFECVTEGPQNVPEGFEYELVLRKWFDINPSMEFRCFVRDRQLIAISPRDLNYYTFMKDFENEIVDKIDLFFDSVLLPKFDSNSFAFDVYIPKPLTTVYLVDVNPFARQTDSLLFSWNELATMKSDDDGPLFRKVEQANSGRFASRAHSQNQVPKEIVDASLDTEALVELAQGWDKMMKKEDGD</sequence>
<feature type="region of interest" description="Disordered" evidence="3">
    <location>
        <begin position="88"/>
        <end position="122"/>
    </location>
</feature>
<proteinExistence type="inferred from homology"/>
<dbReference type="AlphaFoldDB" id="A0A875S3S1"/>
<dbReference type="Pfam" id="PF07065">
    <property type="entry name" value="D123"/>
    <property type="match status" value="1"/>
</dbReference>
<name>A0A875S3S1_EENNA</name>
<dbReference type="OrthoDB" id="360540at2759"/>
<dbReference type="GO" id="GO:0046872">
    <property type="term" value="F:metal ion binding"/>
    <property type="evidence" value="ECO:0007669"/>
    <property type="project" value="UniProtKB-KW"/>
</dbReference>
<comment type="subcellular location">
    <subcellularLocation>
        <location evidence="2">Cytoplasm</location>
    </subcellularLocation>
</comment>
<keyword evidence="2" id="KW-0547">Nucleotide-binding</keyword>